<name>A0ABT7EJI9_9GAMM</name>
<dbReference type="Proteomes" id="UP001231915">
    <property type="component" value="Unassembled WGS sequence"/>
</dbReference>
<proteinExistence type="predicted"/>
<accession>A0ABT7EJI9</accession>
<evidence type="ECO:0000313" key="2">
    <source>
        <dbReference type="Proteomes" id="UP001231915"/>
    </source>
</evidence>
<organism evidence="1 2">
    <name type="scientific">Pseudoalteromonas obscura</name>
    <dbReference type="NCBI Taxonomy" id="3048491"/>
    <lineage>
        <taxon>Bacteria</taxon>
        <taxon>Pseudomonadati</taxon>
        <taxon>Pseudomonadota</taxon>
        <taxon>Gammaproteobacteria</taxon>
        <taxon>Alteromonadales</taxon>
        <taxon>Pseudoalteromonadaceae</taxon>
        <taxon>Pseudoalteromonas</taxon>
    </lineage>
</organism>
<sequence length="378" mass="42208">MKFKSLMEQAGLPLTEEKAAEQWREELKNQNISVANDSPFGPFWRTIEALITKPVVKLFNWIAQTVMPDLFIMTASRDALIEKHGPSRNVFIQTGLKAQGLLTFTRISSDGESAIVEGIEVVTDVIGGQVYKLVLLQEAYFKDGQSTAYALAEAVEEGAGFNLPANAYRYFSEQQDGVTVTNSADWLLRPGADSEDTESYRNRIRNVFGTAARWHINSVYKQIIANFHVPIDNIEIETQAPRGPGTANAYIYLDVGAVPSALISAINTHIRDKGHHGLGDDFMVFAMPTQSFNVVAQYSLHTEQDLNAELTAFIESAFRKNAAYKPTRVAHNGEFSISQLISECHEEFEQLKSIKFNIDDIHAQHWLPVLGTLELNRV</sequence>
<dbReference type="RefSeq" id="WP_284136968.1">
    <property type="nucleotide sequence ID" value="NZ_JASJUT010000003.1"/>
</dbReference>
<comment type="caution">
    <text evidence="1">The sequence shown here is derived from an EMBL/GenBank/DDBJ whole genome shotgun (WGS) entry which is preliminary data.</text>
</comment>
<gene>
    <name evidence="1" type="ORF">QNM18_09140</name>
</gene>
<protein>
    <submittedName>
        <fullName evidence="1">Baseplate J/gp47 family protein</fullName>
    </submittedName>
</protein>
<dbReference type="EMBL" id="JASJUT010000003">
    <property type="protein sequence ID" value="MDK2595204.1"/>
    <property type="molecule type" value="Genomic_DNA"/>
</dbReference>
<keyword evidence="2" id="KW-1185">Reference proteome</keyword>
<reference evidence="1 2" key="1">
    <citation type="submission" date="2023-05" db="EMBL/GenBank/DDBJ databases">
        <title>Pseudoalteromonas ardens sp. nov., Pseudoalteromonas obscura sp. nov., and Pseudoalteromonas umbrosa sp. nov., isolated from the coral Montipora capitata.</title>
        <authorList>
            <person name="Thomas E.M."/>
            <person name="Smith E.M."/>
            <person name="Papke E."/>
            <person name="Shlafstein M.D."/>
            <person name="Oline D.K."/>
            <person name="Videau P."/>
            <person name="Saw J.H."/>
            <person name="Strangman W.K."/>
            <person name="Ushijima B."/>
        </authorList>
    </citation>
    <scope>NUCLEOTIDE SEQUENCE [LARGE SCALE GENOMIC DNA]</scope>
    <source>
        <strain evidence="1 2">P94</strain>
    </source>
</reference>
<evidence type="ECO:0000313" key="1">
    <source>
        <dbReference type="EMBL" id="MDK2595204.1"/>
    </source>
</evidence>